<feature type="compositionally biased region" description="Polar residues" evidence="1">
    <location>
        <begin position="26"/>
        <end position="39"/>
    </location>
</feature>
<evidence type="ECO:0000313" key="3">
    <source>
        <dbReference type="Proteomes" id="UP000765509"/>
    </source>
</evidence>
<organism evidence="2 3">
    <name type="scientific">Austropuccinia psidii MF-1</name>
    <dbReference type="NCBI Taxonomy" id="1389203"/>
    <lineage>
        <taxon>Eukaryota</taxon>
        <taxon>Fungi</taxon>
        <taxon>Dikarya</taxon>
        <taxon>Basidiomycota</taxon>
        <taxon>Pucciniomycotina</taxon>
        <taxon>Pucciniomycetes</taxon>
        <taxon>Pucciniales</taxon>
        <taxon>Sphaerophragmiaceae</taxon>
        <taxon>Austropuccinia</taxon>
    </lineage>
</organism>
<sequence length="161" mass="18473">MPSTRSRASYHPSRRSQKGFRRDYGRSQSVTKRQGSVDDSQTKKSVHSEAYDTALPSNRDDTTTRSIIGYIQSQPEGLKQCIAAQRVRDPCRSVEKLHELLPDCEKLPGPSQHFQATQWMATIDGKEKDYAFNRRMEEHQPATTQESAKNNFSSQQQQFQH</sequence>
<feature type="compositionally biased region" description="Low complexity" evidence="1">
    <location>
        <begin position="150"/>
        <end position="161"/>
    </location>
</feature>
<comment type="caution">
    <text evidence="2">The sequence shown here is derived from an EMBL/GenBank/DDBJ whole genome shotgun (WGS) entry which is preliminary data.</text>
</comment>
<feature type="compositionally biased region" description="Basic and acidic residues" evidence="1">
    <location>
        <begin position="40"/>
        <end position="50"/>
    </location>
</feature>
<accession>A0A9Q3P9N0</accession>
<keyword evidence="3" id="KW-1185">Reference proteome</keyword>
<proteinExistence type="predicted"/>
<protein>
    <submittedName>
        <fullName evidence="2">Uncharacterized protein</fullName>
    </submittedName>
</protein>
<dbReference type="EMBL" id="AVOT02059597">
    <property type="protein sequence ID" value="MBW0553250.1"/>
    <property type="molecule type" value="Genomic_DNA"/>
</dbReference>
<dbReference type="AlphaFoldDB" id="A0A9Q3P9N0"/>
<evidence type="ECO:0000313" key="2">
    <source>
        <dbReference type="EMBL" id="MBW0553250.1"/>
    </source>
</evidence>
<evidence type="ECO:0000256" key="1">
    <source>
        <dbReference type="SAM" id="MobiDB-lite"/>
    </source>
</evidence>
<name>A0A9Q3P9N0_9BASI</name>
<dbReference type="Proteomes" id="UP000765509">
    <property type="component" value="Unassembled WGS sequence"/>
</dbReference>
<feature type="region of interest" description="Disordered" evidence="1">
    <location>
        <begin position="132"/>
        <end position="161"/>
    </location>
</feature>
<feature type="region of interest" description="Disordered" evidence="1">
    <location>
        <begin position="1"/>
        <end position="65"/>
    </location>
</feature>
<reference evidence="2" key="1">
    <citation type="submission" date="2021-03" db="EMBL/GenBank/DDBJ databases">
        <title>Draft genome sequence of rust myrtle Austropuccinia psidii MF-1, a brazilian biotype.</title>
        <authorList>
            <person name="Quecine M.C."/>
            <person name="Pachon D.M.R."/>
            <person name="Bonatelli M.L."/>
            <person name="Correr F.H."/>
            <person name="Franceschini L.M."/>
            <person name="Leite T.F."/>
            <person name="Margarido G.R.A."/>
            <person name="Almeida C.A."/>
            <person name="Ferrarezi J.A."/>
            <person name="Labate C.A."/>
        </authorList>
    </citation>
    <scope>NUCLEOTIDE SEQUENCE</scope>
    <source>
        <strain evidence="2">MF-1</strain>
    </source>
</reference>
<gene>
    <name evidence="2" type="ORF">O181_092965</name>
</gene>